<dbReference type="EMBL" id="CAUOFW020001475">
    <property type="protein sequence ID" value="CAK9145328.1"/>
    <property type="molecule type" value="Genomic_DNA"/>
</dbReference>
<feature type="non-terminal residue" evidence="2">
    <location>
        <position position="1"/>
    </location>
</feature>
<feature type="region of interest" description="Disordered" evidence="1">
    <location>
        <begin position="1"/>
        <end position="67"/>
    </location>
</feature>
<dbReference type="AlphaFoldDB" id="A0ABC8RKS1"/>
<gene>
    <name evidence="2" type="ORF">ILEXP_LOCUS13133</name>
</gene>
<keyword evidence="3" id="KW-1185">Reference proteome</keyword>
<comment type="caution">
    <text evidence="2">The sequence shown here is derived from an EMBL/GenBank/DDBJ whole genome shotgun (WGS) entry which is preliminary data.</text>
</comment>
<accession>A0ABC8RKS1</accession>
<evidence type="ECO:0000256" key="1">
    <source>
        <dbReference type="SAM" id="MobiDB-lite"/>
    </source>
</evidence>
<organism evidence="2 3">
    <name type="scientific">Ilex paraguariensis</name>
    <name type="common">yerba mate</name>
    <dbReference type="NCBI Taxonomy" id="185542"/>
    <lineage>
        <taxon>Eukaryota</taxon>
        <taxon>Viridiplantae</taxon>
        <taxon>Streptophyta</taxon>
        <taxon>Embryophyta</taxon>
        <taxon>Tracheophyta</taxon>
        <taxon>Spermatophyta</taxon>
        <taxon>Magnoliopsida</taxon>
        <taxon>eudicotyledons</taxon>
        <taxon>Gunneridae</taxon>
        <taxon>Pentapetalae</taxon>
        <taxon>asterids</taxon>
        <taxon>campanulids</taxon>
        <taxon>Aquifoliales</taxon>
        <taxon>Aquifoliaceae</taxon>
        <taxon>Ilex</taxon>
    </lineage>
</organism>
<evidence type="ECO:0000313" key="2">
    <source>
        <dbReference type="EMBL" id="CAK9145328.1"/>
    </source>
</evidence>
<dbReference type="Proteomes" id="UP001642360">
    <property type="component" value="Unassembled WGS sequence"/>
</dbReference>
<feature type="compositionally biased region" description="Low complexity" evidence="1">
    <location>
        <begin position="29"/>
        <end position="43"/>
    </location>
</feature>
<protein>
    <submittedName>
        <fullName evidence="2">Uncharacterized protein</fullName>
    </submittedName>
</protein>
<reference evidence="2 3" key="1">
    <citation type="submission" date="2024-02" db="EMBL/GenBank/DDBJ databases">
        <authorList>
            <person name="Vignale AGUSTIN F."/>
            <person name="Sosa J E."/>
            <person name="Modenutti C."/>
        </authorList>
    </citation>
    <scope>NUCLEOTIDE SEQUENCE [LARGE SCALE GENOMIC DNA]</scope>
</reference>
<evidence type="ECO:0000313" key="3">
    <source>
        <dbReference type="Proteomes" id="UP001642360"/>
    </source>
</evidence>
<name>A0ABC8RKS1_9AQUA</name>
<proteinExistence type="predicted"/>
<sequence length="67" mass="6702">DRINDVGDGSGDAKGAKSDVGSMGDAEVDGSSSTDSRSGGARDVSGDAFHWSGDIDEDGHGIGNVEF</sequence>